<evidence type="ECO:0000313" key="2">
    <source>
        <dbReference type="Proteomes" id="UP000254720"/>
    </source>
</evidence>
<dbReference type="EMBL" id="QQAX01000008">
    <property type="protein sequence ID" value="RDI44783.1"/>
    <property type="molecule type" value="Genomic_DNA"/>
</dbReference>
<reference evidence="1 2" key="1">
    <citation type="submission" date="2018-07" db="EMBL/GenBank/DDBJ databases">
        <title>Genomic Encyclopedia of Type Strains, Phase IV (KMG-IV): sequencing the most valuable type-strain genomes for metagenomic binning, comparative biology and taxonomic classification.</title>
        <authorList>
            <person name="Goeker M."/>
        </authorList>
    </citation>
    <scope>NUCLEOTIDE SEQUENCE [LARGE SCALE GENOMIC DNA]</scope>
    <source>
        <strain evidence="1 2">DSM 16500</strain>
    </source>
</reference>
<gene>
    <name evidence="1" type="ORF">C8D86_10835</name>
</gene>
<sequence length="303" mass="34730">MQSNNKIDVNRNKLAVDERIQLSLKMLRHSKKNPLSTTQVMNNLIALWQEGDADDLHPEQANLVHDLINLLRSREKEHDYTTLCYDAIELFEGIQIWRRESQVSPNCRRAIEQANSIARVLRDELEGIARQFQQNEEDCSDGMWAAQQAFELALKKMSDEPGAVAQFLDKLGIEALMGAKTVNEIRNRVENLFVSVMKYKEKLIHYASIYPDNTSVLASFQQISIKFQGARFDLDNLALLKNDLKAVVESIETLIEKKHRIEDVLHLDKPNYALKTGLFFQTREKISPDNASAPMLRRSASFS</sequence>
<dbReference type="Proteomes" id="UP000254720">
    <property type="component" value="Unassembled WGS sequence"/>
</dbReference>
<organism evidence="1 2">
    <name type="scientific">Aquicella lusitana</name>
    <dbReference type="NCBI Taxonomy" id="254246"/>
    <lineage>
        <taxon>Bacteria</taxon>
        <taxon>Pseudomonadati</taxon>
        <taxon>Pseudomonadota</taxon>
        <taxon>Gammaproteobacteria</taxon>
        <taxon>Legionellales</taxon>
        <taxon>Coxiellaceae</taxon>
        <taxon>Aquicella</taxon>
    </lineage>
</organism>
<evidence type="ECO:0000313" key="1">
    <source>
        <dbReference type="EMBL" id="RDI44783.1"/>
    </source>
</evidence>
<comment type="caution">
    <text evidence="1">The sequence shown here is derived from an EMBL/GenBank/DDBJ whole genome shotgun (WGS) entry which is preliminary data.</text>
</comment>
<accession>A0A370GS72</accession>
<proteinExistence type="predicted"/>
<keyword evidence="2" id="KW-1185">Reference proteome</keyword>
<dbReference type="AlphaFoldDB" id="A0A370GS72"/>
<name>A0A370GS72_9COXI</name>
<protein>
    <submittedName>
        <fullName evidence="1">Uncharacterized protein</fullName>
    </submittedName>
</protein>
<dbReference type="RefSeq" id="WP_114834130.1">
    <property type="nucleotide sequence ID" value="NZ_LR699114.1"/>
</dbReference>